<proteinExistence type="predicted"/>
<feature type="transmembrane region" description="Helical" evidence="2">
    <location>
        <begin position="143"/>
        <end position="165"/>
    </location>
</feature>
<keyword evidence="2" id="KW-1133">Transmembrane helix</keyword>
<protein>
    <submittedName>
        <fullName evidence="3">DUF998 domain-containing protein</fullName>
    </submittedName>
</protein>
<feature type="transmembrane region" description="Helical" evidence="2">
    <location>
        <begin position="58"/>
        <end position="76"/>
    </location>
</feature>
<comment type="caution">
    <text evidence="3">The sequence shown here is derived from an EMBL/GenBank/DDBJ whole genome shotgun (WGS) entry which is preliminary data.</text>
</comment>
<feature type="transmembrane region" description="Helical" evidence="2">
    <location>
        <begin position="112"/>
        <end position="131"/>
    </location>
</feature>
<feature type="region of interest" description="Disordered" evidence="1">
    <location>
        <begin position="207"/>
        <end position="246"/>
    </location>
</feature>
<accession>A0ABP7GC00</accession>
<dbReference type="Pfam" id="PF06197">
    <property type="entry name" value="DUF998"/>
    <property type="match status" value="1"/>
</dbReference>
<keyword evidence="2" id="KW-0812">Transmembrane</keyword>
<name>A0ABP7GC00_9ACTN</name>
<organism evidence="3 4">
    <name type="scientific">Streptomyces tremellae</name>
    <dbReference type="NCBI Taxonomy" id="1124239"/>
    <lineage>
        <taxon>Bacteria</taxon>
        <taxon>Bacillati</taxon>
        <taxon>Actinomycetota</taxon>
        <taxon>Actinomycetes</taxon>
        <taxon>Kitasatosporales</taxon>
        <taxon>Streptomycetaceae</taxon>
        <taxon>Streptomyces</taxon>
    </lineage>
</organism>
<evidence type="ECO:0000256" key="1">
    <source>
        <dbReference type="SAM" id="MobiDB-lite"/>
    </source>
</evidence>
<evidence type="ECO:0000313" key="4">
    <source>
        <dbReference type="Proteomes" id="UP001499884"/>
    </source>
</evidence>
<dbReference type="InterPro" id="IPR009339">
    <property type="entry name" value="DUF998"/>
</dbReference>
<reference evidence="4" key="1">
    <citation type="journal article" date="2019" name="Int. J. Syst. Evol. Microbiol.">
        <title>The Global Catalogue of Microorganisms (GCM) 10K type strain sequencing project: providing services to taxonomists for standard genome sequencing and annotation.</title>
        <authorList>
            <consortium name="The Broad Institute Genomics Platform"/>
            <consortium name="The Broad Institute Genome Sequencing Center for Infectious Disease"/>
            <person name="Wu L."/>
            <person name="Ma J."/>
        </authorList>
    </citation>
    <scope>NUCLEOTIDE SEQUENCE [LARGE SCALE GENOMIC DNA]</scope>
    <source>
        <strain evidence="4">JCM 30846</strain>
    </source>
</reference>
<feature type="transmembrane region" description="Helical" evidence="2">
    <location>
        <begin position="88"/>
        <end position="106"/>
    </location>
</feature>
<dbReference type="EMBL" id="BAABEP010000094">
    <property type="protein sequence ID" value="GAA3761699.1"/>
    <property type="molecule type" value="Genomic_DNA"/>
</dbReference>
<sequence>MFYGFPMRKVPWWIVVPASAAPVLLVGGWWVAQLLQGPRYDPVTTSISVLGAYGAPGYWVLTGALLALGACYLAIAAGLRQAATAGRVALGGGGAASLALTLVPAPSSGGSLHHGAIAAVGFVLLALWPVFAAGRGDRAAPWALRPGPAAAASALMWVGAAWFWIELHRDGVPRLPGAAERVVTLAQALWPLLVVLSCARAPRPYTAAGDGGREGGVRRTVRLGGSAHPPGADSSAPGRTRPSSRS</sequence>
<gene>
    <name evidence="3" type="ORF">GCM10023082_64470</name>
</gene>
<keyword evidence="4" id="KW-1185">Reference proteome</keyword>
<dbReference type="Proteomes" id="UP001499884">
    <property type="component" value="Unassembled WGS sequence"/>
</dbReference>
<feature type="transmembrane region" description="Helical" evidence="2">
    <location>
        <begin position="12"/>
        <end position="32"/>
    </location>
</feature>
<evidence type="ECO:0000256" key="2">
    <source>
        <dbReference type="SAM" id="Phobius"/>
    </source>
</evidence>
<keyword evidence="2" id="KW-0472">Membrane</keyword>
<evidence type="ECO:0000313" key="3">
    <source>
        <dbReference type="EMBL" id="GAA3761699.1"/>
    </source>
</evidence>